<protein>
    <submittedName>
        <fullName evidence="8">Pilus assembly protein TadB</fullName>
    </submittedName>
</protein>
<feature type="transmembrane region" description="Helical" evidence="6">
    <location>
        <begin position="47"/>
        <end position="63"/>
    </location>
</feature>
<comment type="caution">
    <text evidence="8">The sequence shown here is derived from an EMBL/GenBank/DDBJ whole genome shotgun (WGS) entry which is preliminary data.</text>
</comment>
<dbReference type="Proteomes" id="UP000437824">
    <property type="component" value="Unassembled WGS sequence"/>
</dbReference>
<accession>A0A844GNN9</accession>
<keyword evidence="2" id="KW-1003">Cell membrane</keyword>
<comment type="subcellular location">
    <subcellularLocation>
        <location evidence="1">Cell membrane</location>
        <topology evidence="1">Multi-pass membrane protein</topology>
    </subcellularLocation>
</comment>
<dbReference type="AlphaFoldDB" id="A0A844GNN9"/>
<name>A0A844GNN9_9FIRM</name>
<evidence type="ECO:0000256" key="6">
    <source>
        <dbReference type="SAM" id="Phobius"/>
    </source>
</evidence>
<gene>
    <name evidence="8" type="ORF">GKZ57_11380</name>
</gene>
<evidence type="ECO:0000256" key="2">
    <source>
        <dbReference type="ARBA" id="ARBA00022475"/>
    </source>
</evidence>
<dbReference type="Pfam" id="PF00482">
    <property type="entry name" value="T2SSF"/>
    <property type="match status" value="1"/>
</dbReference>
<reference evidence="8 9" key="1">
    <citation type="submission" date="2019-11" db="EMBL/GenBank/DDBJ databases">
        <title>Draft genome sequence of Blautia luti DSM 14534T, isolated from human stool.</title>
        <authorList>
            <person name="Ortiz R."/>
            <person name="Melis-Arcos F."/>
            <person name="Covarrubias P."/>
            <person name="Cardenas J.P."/>
            <person name="Perez-Donoso J."/>
            <person name="Almonacid D."/>
        </authorList>
    </citation>
    <scope>NUCLEOTIDE SEQUENCE [LARGE SCALE GENOMIC DNA]</scope>
    <source>
        <strain evidence="8 9">DSM 14534</strain>
    </source>
</reference>
<dbReference type="PANTHER" id="PTHR35007">
    <property type="entry name" value="INTEGRAL MEMBRANE PROTEIN-RELATED"/>
    <property type="match status" value="1"/>
</dbReference>
<keyword evidence="3 6" id="KW-0812">Transmembrane</keyword>
<dbReference type="EMBL" id="WMBC01000009">
    <property type="protein sequence ID" value="MTD61837.1"/>
    <property type="molecule type" value="Genomic_DNA"/>
</dbReference>
<dbReference type="GO" id="GO:0005886">
    <property type="term" value="C:plasma membrane"/>
    <property type="evidence" value="ECO:0007669"/>
    <property type="project" value="UniProtKB-SubCell"/>
</dbReference>
<feature type="domain" description="Type II secretion system protein GspF" evidence="7">
    <location>
        <begin position="84"/>
        <end position="214"/>
    </location>
</feature>
<feature type="transmembrane region" description="Helical" evidence="6">
    <location>
        <begin position="232"/>
        <end position="249"/>
    </location>
</feature>
<keyword evidence="5 6" id="KW-0472">Membrane</keyword>
<keyword evidence="4 6" id="KW-1133">Transmembrane helix</keyword>
<evidence type="ECO:0000256" key="5">
    <source>
        <dbReference type="ARBA" id="ARBA00023136"/>
    </source>
</evidence>
<proteinExistence type="predicted"/>
<organism evidence="8 9">
    <name type="scientific">Blautia luti DSM 14534 = JCM 17040</name>
    <dbReference type="NCBI Taxonomy" id="649762"/>
    <lineage>
        <taxon>Bacteria</taxon>
        <taxon>Bacillati</taxon>
        <taxon>Bacillota</taxon>
        <taxon>Clostridia</taxon>
        <taxon>Lachnospirales</taxon>
        <taxon>Lachnospiraceae</taxon>
        <taxon>Blautia</taxon>
    </lineage>
</organism>
<dbReference type="PANTHER" id="PTHR35007:SF1">
    <property type="entry name" value="PILUS ASSEMBLY PROTEIN"/>
    <property type="match status" value="1"/>
</dbReference>
<evidence type="ECO:0000259" key="7">
    <source>
        <dbReference type="Pfam" id="PF00482"/>
    </source>
</evidence>
<evidence type="ECO:0000256" key="3">
    <source>
        <dbReference type="ARBA" id="ARBA00022692"/>
    </source>
</evidence>
<evidence type="ECO:0000313" key="9">
    <source>
        <dbReference type="Proteomes" id="UP000437824"/>
    </source>
</evidence>
<evidence type="ECO:0000256" key="1">
    <source>
        <dbReference type="ARBA" id="ARBA00004651"/>
    </source>
</evidence>
<evidence type="ECO:0000256" key="4">
    <source>
        <dbReference type="ARBA" id="ARBA00022989"/>
    </source>
</evidence>
<evidence type="ECO:0000313" key="8">
    <source>
        <dbReference type="EMBL" id="MTD61837.1"/>
    </source>
</evidence>
<dbReference type="RefSeq" id="WP_154780570.1">
    <property type="nucleotide sequence ID" value="NZ_WMBC01000009.1"/>
</dbReference>
<sequence>MKGKVKERSYRKTDYEQYHFSVKELVKYLGQAAALCMAADYLFYRNLWLLMSIIPVSAFYLKWQRNRMIRERRKRLNYQFKDALTSLSVAVQAGYSVESAVMSCVRDLERLYGRGADIVEEFRYIESQQQVSVPLEELFMDLGERSQVEDIENFASVFYTAKRTGGDMNRVIQKVARMLGDKIDVKKEIEATLAAKKSEQMIMSFMPAGIIVYLQMTSPGFLSVLYGNPFGIAAMSICLAVYGTSYWLGRKIVDIEV</sequence>
<feature type="transmembrane region" description="Helical" evidence="6">
    <location>
        <begin position="205"/>
        <end position="226"/>
    </location>
</feature>
<dbReference type="InterPro" id="IPR018076">
    <property type="entry name" value="T2SS_GspF_dom"/>
</dbReference>